<dbReference type="SUPFAM" id="SSF51735">
    <property type="entry name" value="NAD(P)-binding Rossmann-fold domains"/>
    <property type="match status" value="1"/>
</dbReference>
<comment type="caution">
    <text evidence="1">The sequence shown here is derived from an EMBL/GenBank/DDBJ whole genome shotgun (WGS) entry which is preliminary data.</text>
</comment>
<dbReference type="EMBL" id="JACBYE010000004">
    <property type="protein sequence ID" value="NYS92512.1"/>
    <property type="molecule type" value="Genomic_DNA"/>
</dbReference>
<dbReference type="RefSeq" id="WP_179912362.1">
    <property type="nucleotide sequence ID" value="NZ_JACBYE010000004.1"/>
</dbReference>
<proteinExistence type="predicted"/>
<organism evidence="1 2">
    <name type="scientific">Sanguibacter inulinus</name>
    <dbReference type="NCBI Taxonomy" id="60922"/>
    <lineage>
        <taxon>Bacteria</taxon>
        <taxon>Bacillati</taxon>
        <taxon>Actinomycetota</taxon>
        <taxon>Actinomycetes</taxon>
        <taxon>Micrococcales</taxon>
        <taxon>Sanguibacteraceae</taxon>
        <taxon>Sanguibacter</taxon>
    </lineage>
</organism>
<dbReference type="InterPro" id="IPR036291">
    <property type="entry name" value="NAD(P)-bd_dom_sf"/>
</dbReference>
<evidence type="ECO:0000313" key="1">
    <source>
        <dbReference type="EMBL" id="NYS92512.1"/>
    </source>
</evidence>
<dbReference type="Gene3D" id="3.40.50.720">
    <property type="entry name" value="NAD(P)-binding Rossmann-like Domain"/>
    <property type="match status" value="1"/>
</dbReference>
<reference evidence="1 2" key="1">
    <citation type="submission" date="2020-07" db="EMBL/GenBank/DDBJ databases">
        <title>MOT database genomes.</title>
        <authorList>
            <person name="Joseph S."/>
            <person name="Aduse-Opoku J."/>
            <person name="Hashim A."/>
            <person name="Wade W."/>
            <person name="Curtis M."/>
        </authorList>
    </citation>
    <scope>NUCLEOTIDE SEQUENCE [LARGE SCALE GENOMIC DNA]</scope>
    <source>
        <strain evidence="1 2">DSM 100099</strain>
    </source>
</reference>
<accession>A0A853ERZ8</accession>
<name>A0A853ERZ8_9MICO</name>
<sequence>MTLPVPHQPQPSSPALTVLALGGYGAAGSYAVEHLRSRGHTVTTAGRDATRADLVLDLGDLAAVARAAASADVVLNTSGREDPRVVTAATGAGAAFVDITATATYIAGIEALDLAAPVALSVGIAPGLTNLLAHAAARQSTLPLDVAIVLGAGEQHGAAGAAWVYGMLGQSFVDPATGSPVRSYTRPATFDLPTGRRRLYRTDFSDQTTLTAELDRPVRSYFGLDSRFATTSLAALTWVPGARHLPTSIPMPGGERWYLQVRDAERVHGSATGVGQSRATGLMAALAVERVRAAGAGVHHLPSLMSVEDVDLTVFG</sequence>
<protein>
    <submittedName>
        <fullName evidence="1">Saccharopine dehydrogenase</fullName>
    </submittedName>
</protein>
<dbReference type="AlphaFoldDB" id="A0A853ERZ8"/>
<dbReference type="Proteomes" id="UP000561011">
    <property type="component" value="Unassembled WGS sequence"/>
</dbReference>
<keyword evidence="2" id="KW-1185">Reference proteome</keyword>
<gene>
    <name evidence="1" type="ORF">HZZ10_03070</name>
</gene>
<evidence type="ECO:0000313" key="2">
    <source>
        <dbReference type="Proteomes" id="UP000561011"/>
    </source>
</evidence>